<sequence>MTIGQVGIPNNKPRKSKQVTENSIFFSNAYPFLFTAFLKIGRVGNFIKKTK</sequence>
<keyword evidence="1" id="KW-1133">Transmembrane helix</keyword>
<name>A0A2P2Q6I0_RHIMU</name>
<organism evidence="2">
    <name type="scientific">Rhizophora mucronata</name>
    <name type="common">Asiatic mangrove</name>
    <dbReference type="NCBI Taxonomy" id="61149"/>
    <lineage>
        <taxon>Eukaryota</taxon>
        <taxon>Viridiplantae</taxon>
        <taxon>Streptophyta</taxon>
        <taxon>Embryophyta</taxon>
        <taxon>Tracheophyta</taxon>
        <taxon>Spermatophyta</taxon>
        <taxon>Magnoliopsida</taxon>
        <taxon>eudicotyledons</taxon>
        <taxon>Gunneridae</taxon>
        <taxon>Pentapetalae</taxon>
        <taxon>rosids</taxon>
        <taxon>fabids</taxon>
        <taxon>Malpighiales</taxon>
        <taxon>Rhizophoraceae</taxon>
        <taxon>Rhizophora</taxon>
    </lineage>
</organism>
<evidence type="ECO:0000313" key="2">
    <source>
        <dbReference type="EMBL" id="MBX62587.1"/>
    </source>
</evidence>
<keyword evidence="1" id="KW-0812">Transmembrane</keyword>
<keyword evidence="1" id="KW-0472">Membrane</keyword>
<dbReference type="EMBL" id="GGEC01082103">
    <property type="protein sequence ID" value="MBX62587.1"/>
    <property type="molecule type" value="Transcribed_RNA"/>
</dbReference>
<reference evidence="2" key="1">
    <citation type="submission" date="2018-02" db="EMBL/GenBank/DDBJ databases">
        <title>Rhizophora mucronata_Transcriptome.</title>
        <authorList>
            <person name="Meera S.P."/>
            <person name="Sreeshan A."/>
            <person name="Augustine A."/>
        </authorList>
    </citation>
    <scope>NUCLEOTIDE SEQUENCE</scope>
    <source>
        <tissue evidence="2">Leaf</tissue>
    </source>
</reference>
<proteinExistence type="predicted"/>
<dbReference type="AlphaFoldDB" id="A0A2P2Q6I0"/>
<feature type="transmembrane region" description="Helical" evidence="1">
    <location>
        <begin position="23"/>
        <end position="41"/>
    </location>
</feature>
<evidence type="ECO:0000256" key="1">
    <source>
        <dbReference type="SAM" id="Phobius"/>
    </source>
</evidence>
<accession>A0A2P2Q6I0</accession>
<protein>
    <submittedName>
        <fullName evidence="2">Uncharacterized protein</fullName>
    </submittedName>
</protein>